<reference evidence="2 3" key="1">
    <citation type="submission" date="2016-02" db="EMBL/GenBank/DDBJ databases">
        <title>Genome analysis of coral dinoflagellate symbionts highlights evolutionary adaptations to a symbiotic lifestyle.</title>
        <authorList>
            <person name="Aranda M."/>
            <person name="Li Y."/>
            <person name="Liew Y.J."/>
            <person name="Baumgarten S."/>
            <person name="Simakov O."/>
            <person name="Wilson M."/>
            <person name="Piel J."/>
            <person name="Ashoor H."/>
            <person name="Bougouffa S."/>
            <person name="Bajic V.B."/>
            <person name="Ryu T."/>
            <person name="Ravasi T."/>
            <person name="Bayer T."/>
            <person name="Micklem G."/>
            <person name="Kim H."/>
            <person name="Bhak J."/>
            <person name="Lajeunesse T.C."/>
            <person name="Voolstra C.R."/>
        </authorList>
    </citation>
    <scope>NUCLEOTIDE SEQUENCE [LARGE SCALE GENOMIC DNA]</scope>
    <source>
        <strain evidence="2 3">CCMP2467</strain>
    </source>
</reference>
<feature type="region of interest" description="Disordered" evidence="1">
    <location>
        <begin position="110"/>
        <end position="152"/>
    </location>
</feature>
<sequence>MLLRQGPRRAWDVLSMKHSALEPKSYGAPILSPFLKQARSAVLCFQCGRLRSDGHVGEAGSKMAGRYLCEECWSCFRKIRRCQQLELDRRVEKATYSDYSTATDELPSLEDVPQDWDRRHPMWQRSNETNPDWQLLRPKRAATQPESFAVVD</sequence>
<name>A0A1Q9EG19_SYMMI</name>
<evidence type="ECO:0000313" key="3">
    <source>
        <dbReference type="Proteomes" id="UP000186817"/>
    </source>
</evidence>
<dbReference type="OrthoDB" id="10437594at2759"/>
<protein>
    <submittedName>
        <fullName evidence="2">Uncharacterized protein</fullName>
    </submittedName>
</protein>
<dbReference type="EMBL" id="LSRX01000163">
    <property type="protein sequence ID" value="OLQ06328.1"/>
    <property type="molecule type" value="Genomic_DNA"/>
</dbReference>
<organism evidence="2 3">
    <name type="scientific">Symbiodinium microadriaticum</name>
    <name type="common">Dinoflagellate</name>
    <name type="synonym">Zooxanthella microadriatica</name>
    <dbReference type="NCBI Taxonomy" id="2951"/>
    <lineage>
        <taxon>Eukaryota</taxon>
        <taxon>Sar</taxon>
        <taxon>Alveolata</taxon>
        <taxon>Dinophyceae</taxon>
        <taxon>Suessiales</taxon>
        <taxon>Symbiodiniaceae</taxon>
        <taxon>Symbiodinium</taxon>
    </lineage>
</organism>
<evidence type="ECO:0000313" key="2">
    <source>
        <dbReference type="EMBL" id="OLQ06328.1"/>
    </source>
</evidence>
<proteinExistence type="predicted"/>
<gene>
    <name evidence="2" type="ORF">AK812_SmicGene10421</name>
</gene>
<keyword evidence="3" id="KW-1185">Reference proteome</keyword>
<dbReference type="AlphaFoldDB" id="A0A1Q9EG19"/>
<accession>A0A1Q9EG19</accession>
<dbReference type="Proteomes" id="UP000186817">
    <property type="component" value="Unassembled WGS sequence"/>
</dbReference>
<evidence type="ECO:0000256" key="1">
    <source>
        <dbReference type="SAM" id="MobiDB-lite"/>
    </source>
</evidence>
<comment type="caution">
    <text evidence="2">The sequence shown here is derived from an EMBL/GenBank/DDBJ whole genome shotgun (WGS) entry which is preliminary data.</text>
</comment>